<keyword evidence="22" id="KW-1185">Reference proteome</keyword>
<feature type="binding site" evidence="16">
    <location>
        <position position="93"/>
    </location>
    <ligand>
        <name>Ca(2+)</name>
        <dbReference type="ChEBI" id="CHEBI:29108"/>
        <label>1</label>
    </ligand>
</feature>
<comment type="caution">
    <text evidence="21">The sequence shown here is derived from an EMBL/GenBank/DDBJ whole genome shotgun (WGS) entry which is preliminary data.</text>
</comment>
<organism evidence="21 22">
    <name type="scientific">Morella rubra</name>
    <name type="common">Chinese bayberry</name>
    <dbReference type="NCBI Taxonomy" id="262757"/>
    <lineage>
        <taxon>Eukaryota</taxon>
        <taxon>Viridiplantae</taxon>
        <taxon>Streptophyta</taxon>
        <taxon>Embryophyta</taxon>
        <taxon>Tracheophyta</taxon>
        <taxon>Spermatophyta</taxon>
        <taxon>Magnoliopsida</taxon>
        <taxon>eudicotyledons</taxon>
        <taxon>Gunneridae</taxon>
        <taxon>Pentapetalae</taxon>
        <taxon>rosids</taxon>
        <taxon>fabids</taxon>
        <taxon>Fagales</taxon>
        <taxon>Myricaceae</taxon>
        <taxon>Morella</taxon>
    </lineage>
</organism>
<evidence type="ECO:0000313" key="22">
    <source>
        <dbReference type="Proteomes" id="UP000516437"/>
    </source>
</evidence>
<feature type="site" description="Transition state stabilizer" evidence="17">
    <location>
        <position position="81"/>
    </location>
</feature>
<gene>
    <name evidence="21" type="ORF">CJ030_MR8G003340</name>
</gene>
<evidence type="ECO:0000256" key="9">
    <source>
        <dbReference type="ARBA" id="ARBA00023002"/>
    </source>
</evidence>
<keyword evidence="8 16" id="KW-0106">Calcium</keyword>
<comment type="similarity">
    <text evidence="3">Belongs to the peroxidase family. Ascorbate peroxidase subfamily.</text>
</comment>
<evidence type="ECO:0000256" key="3">
    <source>
        <dbReference type="ARBA" id="ARBA00006873"/>
    </source>
</evidence>
<feature type="disulfide bond" evidence="18">
    <location>
        <begin position="140"/>
        <end position="342"/>
    </location>
</feature>
<feature type="domain" description="Plant heme peroxidase family profile" evidence="20">
    <location>
        <begin position="44"/>
        <end position="346"/>
    </location>
</feature>
<feature type="disulfide bond" evidence="18">
    <location>
        <begin position="219"/>
        <end position="251"/>
    </location>
</feature>
<name>A0A6A1UTH1_9ROSI</name>
<dbReference type="PROSITE" id="PS50873">
    <property type="entry name" value="PEROXIDASE_4"/>
    <property type="match status" value="1"/>
</dbReference>
<feature type="signal peptide" evidence="19">
    <location>
        <begin position="1"/>
        <end position="23"/>
    </location>
</feature>
<feature type="binding site" description="axial binding residue" evidence="16">
    <location>
        <position position="212"/>
    </location>
    <ligand>
        <name>heme b</name>
        <dbReference type="ChEBI" id="CHEBI:60344"/>
    </ligand>
    <ligandPart>
        <name>Fe</name>
        <dbReference type="ChEBI" id="CHEBI:18248"/>
    </ligandPart>
</feature>
<feature type="binding site" evidence="15">
    <location>
        <position position="182"/>
    </location>
    <ligand>
        <name>substrate</name>
    </ligand>
</feature>
<evidence type="ECO:0000313" key="21">
    <source>
        <dbReference type="EMBL" id="KAB1203784.1"/>
    </source>
</evidence>
<dbReference type="PROSITE" id="PS00435">
    <property type="entry name" value="PEROXIDASE_1"/>
    <property type="match status" value="1"/>
</dbReference>
<comment type="function">
    <text evidence="2">Removal of H(2)O(2), oxidation of toxic reductants, biosynthesis and degradation of lignin, suberization, auxin catabolism, response to environmental stresses such as wounding, pathogen attack and oxidative stress. These functions might be dependent on each isozyme/isoform in each plant tissue.</text>
</comment>
<dbReference type="EC" id="1.11.1.7" evidence="4 19"/>
<evidence type="ECO:0000256" key="2">
    <source>
        <dbReference type="ARBA" id="ARBA00002322"/>
    </source>
</evidence>
<keyword evidence="7 16" id="KW-0479">Metal-binding</keyword>
<proteinExistence type="inferred from homology"/>
<feature type="binding site" evidence="16">
    <location>
        <position position="107"/>
    </location>
    <ligand>
        <name>Ca(2+)</name>
        <dbReference type="ChEBI" id="CHEBI:29108"/>
        <label>1</label>
    </ligand>
</feature>
<protein>
    <recommendedName>
        <fullName evidence="4 19">Peroxidase</fullName>
        <ecNumber evidence="4 19">1.11.1.7</ecNumber>
    </recommendedName>
</protein>
<dbReference type="GO" id="GO:0140825">
    <property type="term" value="F:lactoperoxidase activity"/>
    <property type="evidence" value="ECO:0007669"/>
    <property type="project" value="UniProtKB-EC"/>
</dbReference>
<evidence type="ECO:0000256" key="14">
    <source>
        <dbReference type="PIRSR" id="PIRSR600823-1"/>
    </source>
</evidence>
<dbReference type="PANTHER" id="PTHR31388">
    <property type="entry name" value="PEROXIDASE 72-RELATED"/>
    <property type="match status" value="1"/>
</dbReference>
<dbReference type="PROSITE" id="PS00436">
    <property type="entry name" value="PEROXIDASE_2"/>
    <property type="match status" value="1"/>
</dbReference>
<evidence type="ECO:0000256" key="18">
    <source>
        <dbReference type="PIRSR" id="PIRSR600823-5"/>
    </source>
</evidence>
<keyword evidence="11 18" id="KW-1015">Disulfide bond</keyword>
<evidence type="ECO:0000259" key="20">
    <source>
        <dbReference type="PROSITE" id="PS50873"/>
    </source>
</evidence>
<evidence type="ECO:0000256" key="6">
    <source>
        <dbReference type="ARBA" id="ARBA00022617"/>
    </source>
</evidence>
<keyword evidence="13 19" id="KW-0376">Hydrogen peroxide</keyword>
<evidence type="ECO:0000256" key="8">
    <source>
        <dbReference type="ARBA" id="ARBA00022837"/>
    </source>
</evidence>
<dbReference type="Proteomes" id="UP000516437">
    <property type="component" value="Chromosome 8"/>
</dbReference>
<dbReference type="InterPro" id="IPR000823">
    <property type="entry name" value="Peroxidase_pln"/>
</dbReference>
<feature type="binding site" evidence="16">
    <location>
        <position position="95"/>
    </location>
    <ligand>
        <name>Ca(2+)</name>
        <dbReference type="ChEBI" id="CHEBI:29108"/>
        <label>1</label>
    </ligand>
</feature>
<reference evidence="21 22" key="1">
    <citation type="journal article" date="2019" name="Plant Biotechnol. J.">
        <title>The red bayberry genome and genetic basis of sex determination.</title>
        <authorList>
            <person name="Jia H.M."/>
            <person name="Jia H.J."/>
            <person name="Cai Q.L."/>
            <person name="Wang Y."/>
            <person name="Zhao H.B."/>
            <person name="Yang W.F."/>
            <person name="Wang G.Y."/>
            <person name="Li Y.H."/>
            <person name="Zhan D.L."/>
            <person name="Shen Y.T."/>
            <person name="Niu Q.F."/>
            <person name="Chang L."/>
            <person name="Qiu J."/>
            <person name="Zhao L."/>
            <person name="Xie H.B."/>
            <person name="Fu W.Y."/>
            <person name="Jin J."/>
            <person name="Li X.W."/>
            <person name="Jiao Y."/>
            <person name="Zhou C.C."/>
            <person name="Tu T."/>
            <person name="Chai C.Y."/>
            <person name="Gao J.L."/>
            <person name="Fan L.J."/>
            <person name="van de Weg E."/>
            <person name="Wang J.Y."/>
            <person name="Gao Z.S."/>
        </authorList>
    </citation>
    <scope>NUCLEOTIDE SEQUENCE [LARGE SCALE GENOMIC DNA]</scope>
    <source>
        <tissue evidence="21">Leaves</tissue>
    </source>
</reference>
<evidence type="ECO:0000256" key="17">
    <source>
        <dbReference type="PIRSR" id="PIRSR600823-4"/>
    </source>
</evidence>
<comment type="subcellular location">
    <subcellularLocation>
        <location evidence="19">Secreted</location>
    </subcellularLocation>
</comment>
<feature type="disulfide bond" evidence="18">
    <location>
        <begin position="54"/>
        <end position="134"/>
    </location>
</feature>
<keyword evidence="5 19" id="KW-0575">Peroxidase</keyword>
<dbReference type="Pfam" id="PF00141">
    <property type="entry name" value="peroxidase"/>
    <property type="match status" value="1"/>
</dbReference>
<comment type="similarity">
    <text evidence="19">Belongs to the peroxidase family. Classical plant (class III) peroxidase subfamily.</text>
</comment>
<dbReference type="GO" id="GO:0020037">
    <property type="term" value="F:heme binding"/>
    <property type="evidence" value="ECO:0007669"/>
    <property type="project" value="UniProtKB-UniRule"/>
</dbReference>
<evidence type="ECO:0000256" key="13">
    <source>
        <dbReference type="ARBA" id="ARBA00023324"/>
    </source>
</evidence>
<dbReference type="Gene3D" id="1.10.520.10">
    <property type="match status" value="1"/>
</dbReference>
<feature type="binding site" evidence="16">
    <location>
        <position position="272"/>
    </location>
    <ligand>
        <name>Ca(2+)</name>
        <dbReference type="ChEBI" id="CHEBI:29108"/>
        <label>2</label>
    </ligand>
</feature>
<evidence type="ECO:0000256" key="10">
    <source>
        <dbReference type="ARBA" id="ARBA00023004"/>
    </source>
</evidence>
<dbReference type="PRINTS" id="PR00461">
    <property type="entry name" value="PLPEROXIDASE"/>
</dbReference>
<dbReference type="AlphaFoldDB" id="A0A6A1UTH1"/>
<dbReference type="OrthoDB" id="2113341at2759"/>
<evidence type="ECO:0000256" key="1">
    <source>
        <dbReference type="ARBA" id="ARBA00000189"/>
    </source>
</evidence>
<keyword evidence="6 19" id="KW-0349">Heme</keyword>
<evidence type="ECO:0000256" key="4">
    <source>
        <dbReference type="ARBA" id="ARBA00012313"/>
    </source>
</evidence>
<evidence type="ECO:0000256" key="15">
    <source>
        <dbReference type="PIRSR" id="PIRSR600823-2"/>
    </source>
</evidence>
<feature type="binding site" evidence="16">
    <location>
        <position position="89"/>
    </location>
    <ligand>
        <name>Ca(2+)</name>
        <dbReference type="ChEBI" id="CHEBI:29108"/>
        <label>1</label>
    </ligand>
</feature>
<dbReference type="InterPro" id="IPR010255">
    <property type="entry name" value="Haem_peroxidase_sf"/>
</dbReference>
<dbReference type="GO" id="GO:0006979">
    <property type="term" value="P:response to oxidative stress"/>
    <property type="evidence" value="ECO:0007669"/>
    <property type="project" value="UniProtKB-UniRule"/>
</dbReference>
<feature type="binding site" evidence="16">
    <location>
        <position position="264"/>
    </location>
    <ligand>
        <name>Ca(2+)</name>
        <dbReference type="ChEBI" id="CHEBI:29108"/>
        <label>2</label>
    </ligand>
</feature>
<dbReference type="Gene3D" id="1.10.420.10">
    <property type="entry name" value="Peroxidase, domain 2"/>
    <property type="match status" value="1"/>
</dbReference>
<feature type="chain" id="PRO_5025708627" description="Peroxidase" evidence="19">
    <location>
        <begin position="24"/>
        <end position="346"/>
    </location>
</feature>
<evidence type="ECO:0000256" key="16">
    <source>
        <dbReference type="PIRSR" id="PIRSR600823-3"/>
    </source>
</evidence>
<dbReference type="PANTHER" id="PTHR31388:SF164">
    <property type="entry name" value="PEROXIDASE 9"/>
    <property type="match status" value="1"/>
</dbReference>
<evidence type="ECO:0000256" key="11">
    <source>
        <dbReference type="ARBA" id="ARBA00023157"/>
    </source>
</evidence>
<dbReference type="PRINTS" id="PR00458">
    <property type="entry name" value="PEROXIDASE"/>
</dbReference>
<evidence type="ECO:0000256" key="5">
    <source>
        <dbReference type="ARBA" id="ARBA00022559"/>
    </source>
</evidence>
<dbReference type="EMBL" id="RXIC02000026">
    <property type="protein sequence ID" value="KAB1203784.1"/>
    <property type="molecule type" value="Genomic_DNA"/>
</dbReference>
<evidence type="ECO:0000256" key="7">
    <source>
        <dbReference type="ARBA" id="ARBA00022723"/>
    </source>
</evidence>
<dbReference type="FunFam" id="1.10.420.10:FF:000001">
    <property type="entry name" value="Peroxidase"/>
    <property type="match status" value="1"/>
</dbReference>
<dbReference type="SUPFAM" id="SSF48113">
    <property type="entry name" value="Heme-dependent peroxidases"/>
    <property type="match status" value="1"/>
</dbReference>
<accession>A0A6A1UTH1</accession>
<feature type="active site" description="Proton acceptor" evidence="14">
    <location>
        <position position="85"/>
    </location>
</feature>
<dbReference type="GO" id="GO:0046872">
    <property type="term" value="F:metal ion binding"/>
    <property type="evidence" value="ECO:0007669"/>
    <property type="project" value="UniProtKB-UniRule"/>
</dbReference>
<dbReference type="InterPro" id="IPR002016">
    <property type="entry name" value="Haem_peroxidase"/>
</dbReference>
<dbReference type="FunFam" id="1.10.520.10:FF:000001">
    <property type="entry name" value="Peroxidase"/>
    <property type="match status" value="1"/>
</dbReference>
<comment type="cofactor">
    <cofactor evidence="16 19">
        <name>heme b</name>
        <dbReference type="ChEBI" id="CHEBI:60344"/>
    </cofactor>
    <text evidence="16 19">Binds 1 heme b (iron(II)-protoporphyrin IX) group per subunit.</text>
</comment>
<keyword evidence="9 19" id="KW-0560">Oxidoreductase</keyword>
<dbReference type="CDD" id="cd00693">
    <property type="entry name" value="secretory_peroxidase"/>
    <property type="match status" value="1"/>
</dbReference>
<dbReference type="InterPro" id="IPR033905">
    <property type="entry name" value="Secretory_peroxidase"/>
</dbReference>
<feature type="binding site" evidence="16">
    <location>
        <position position="86"/>
    </location>
    <ligand>
        <name>Ca(2+)</name>
        <dbReference type="ChEBI" id="CHEBI:29108"/>
        <label>1</label>
    </ligand>
</feature>
<sequence>MGFFKVAVSLVVIGFLSATLSLAHPGFNFGWGGHGGNGGGGSFGLFPEFYQFSCPQVNDIVMSVLERAIAREPRMAASLLRLHFHDCFVQGCDASVLLDDSATVVSEKNSLPNKNSLRGFEVIDEIKAKLEEACPQTVSCADIAALAARGSTVLSGGPNWELPLGRRDSKTASLSASNNNIPPPNSTIQNLMTLFQRQGLNEVDLVALSGSHTIGVARCVSFKQRLYNQNGNNQPDETLERTYYYGLKSVCPRSGGDSNISPLDFASPARFDNTYFKLILWGKGLLNSDEVLLTGSVGTTMELVKRYAEDEGLFFNQFAKSMIKMGNISPLTGFSGEVRKNCRRVN</sequence>
<comment type="catalytic activity">
    <reaction evidence="1 19">
        <text>2 a phenolic donor + H2O2 = 2 a phenolic radical donor + 2 H2O</text>
        <dbReference type="Rhea" id="RHEA:56136"/>
        <dbReference type="ChEBI" id="CHEBI:15377"/>
        <dbReference type="ChEBI" id="CHEBI:16240"/>
        <dbReference type="ChEBI" id="CHEBI:139520"/>
        <dbReference type="ChEBI" id="CHEBI:139521"/>
        <dbReference type="EC" id="1.11.1.7"/>
    </reaction>
</comment>
<feature type="binding site" evidence="16">
    <location>
        <position position="91"/>
    </location>
    <ligand>
        <name>Ca(2+)</name>
        <dbReference type="ChEBI" id="CHEBI:29108"/>
        <label>1</label>
    </ligand>
</feature>
<comment type="cofactor">
    <cofactor evidence="16 19">
        <name>Ca(2+)</name>
        <dbReference type="ChEBI" id="CHEBI:29108"/>
    </cofactor>
    <text evidence="16 19">Binds 2 calcium ions per subunit.</text>
</comment>
<feature type="disulfide bond" evidence="18">
    <location>
        <begin position="87"/>
        <end position="92"/>
    </location>
</feature>
<keyword evidence="12" id="KW-0325">Glycoprotein</keyword>
<keyword evidence="19" id="KW-0732">Signal</keyword>
<keyword evidence="19" id="KW-0964">Secreted</keyword>
<dbReference type="InterPro" id="IPR019794">
    <property type="entry name" value="Peroxidases_AS"/>
</dbReference>
<dbReference type="GO" id="GO:0042744">
    <property type="term" value="P:hydrogen peroxide catabolic process"/>
    <property type="evidence" value="ECO:0007669"/>
    <property type="project" value="UniProtKB-KW"/>
</dbReference>
<evidence type="ECO:0000256" key="12">
    <source>
        <dbReference type="ARBA" id="ARBA00023180"/>
    </source>
</evidence>
<dbReference type="InterPro" id="IPR019793">
    <property type="entry name" value="Peroxidases_heam-ligand_BS"/>
</dbReference>
<evidence type="ECO:0000256" key="19">
    <source>
        <dbReference type="RuleBase" id="RU362060"/>
    </source>
</evidence>
<keyword evidence="10 16" id="KW-0408">Iron</keyword>
<dbReference type="GO" id="GO:0005576">
    <property type="term" value="C:extracellular region"/>
    <property type="evidence" value="ECO:0007669"/>
    <property type="project" value="UniProtKB-SubCell"/>
</dbReference>
<feature type="binding site" evidence="16">
    <location>
        <position position="213"/>
    </location>
    <ligand>
        <name>Ca(2+)</name>
        <dbReference type="ChEBI" id="CHEBI:29108"/>
        <label>2</label>
    </ligand>
</feature>